<name>A0ACC2L3Z4_PERAE</name>
<comment type="caution">
    <text evidence="1">The sequence shown here is derived from an EMBL/GenBank/DDBJ whole genome shotgun (WGS) entry which is preliminary data.</text>
</comment>
<accession>A0ACC2L3Z4</accession>
<organism evidence="1 2">
    <name type="scientific">Persea americana</name>
    <name type="common">Avocado</name>
    <dbReference type="NCBI Taxonomy" id="3435"/>
    <lineage>
        <taxon>Eukaryota</taxon>
        <taxon>Viridiplantae</taxon>
        <taxon>Streptophyta</taxon>
        <taxon>Embryophyta</taxon>
        <taxon>Tracheophyta</taxon>
        <taxon>Spermatophyta</taxon>
        <taxon>Magnoliopsida</taxon>
        <taxon>Magnoliidae</taxon>
        <taxon>Laurales</taxon>
        <taxon>Lauraceae</taxon>
        <taxon>Persea</taxon>
    </lineage>
</organism>
<evidence type="ECO:0000313" key="1">
    <source>
        <dbReference type="EMBL" id="KAJ8627891.1"/>
    </source>
</evidence>
<evidence type="ECO:0000313" key="2">
    <source>
        <dbReference type="Proteomes" id="UP001234297"/>
    </source>
</evidence>
<sequence>MASNQHWHLIQNYTLDITTDGSMGKPGEGEEREATLSLRLKEIETWLARSPDGAAFFEVDRRETSSPWNHFTTCISNLWFPESLDWSLASAISDMGISNWQAADQMRMKLSSFVNEAAMKVNAKGRCSKNLSIRVTIEISTDYWFDESWVINRELRESQNSNYNVGFSAVPATEAAIATTLSAKIFKKDVQQSKESCTVCLEELVEETQLNQLPCLHLFHRDCIIQWLRQSNCCPVCRFKVQEEAA</sequence>
<gene>
    <name evidence="1" type="ORF">MRB53_021198</name>
</gene>
<dbReference type="Proteomes" id="UP001234297">
    <property type="component" value="Chromosome 6"/>
</dbReference>
<keyword evidence="2" id="KW-1185">Reference proteome</keyword>
<dbReference type="EMBL" id="CM056814">
    <property type="protein sequence ID" value="KAJ8627891.1"/>
    <property type="molecule type" value="Genomic_DNA"/>
</dbReference>
<protein>
    <submittedName>
        <fullName evidence="1">Uncharacterized protein</fullName>
    </submittedName>
</protein>
<proteinExistence type="predicted"/>
<reference evidence="1 2" key="1">
    <citation type="journal article" date="2022" name="Hortic Res">
        <title>A haplotype resolved chromosomal level avocado genome allows analysis of novel avocado genes.</title>
        <authorList>
            <person name="Nath O."/>
            <person name="Fletcher S.J."/>
            <person name="Hayward A."/>
            <person name="Shaw L.M."/>
            <person name="Masouleh A.K."/>
            <person name="Furtado A."/>
            <person name="Henry R.J."/>
            <person name="Mitter N."/>
        </authorList>
    </citation>
    <scope>NUCLEOTIDE SEQUENCE [LARGE SCALE GENOMIC DNA]</scope>
    <source>
        <strain evidence="2">cv. Hass</strain>
    </source>
</reference>